<keyword evidence="5" id="KW-1185">Reference proteome</keyword>
<dbReference type="InterPro" id="IPR001509">
    <property type="entry name" value="Epimerase_deHydtase"/>
</dbReference>
<dbReference type="NCBIfam" id="TIGR01777">
    <property type="entry name" value="yfcH"/>
    <property type="match status" value="1"/>
</dbReference>
<evidence type="ECO:0000259" key="2">
    <source>
        <dbReference type="Pfam" id="PF01370"/>
    </source>
</evidence>
<comment type="similarity">
    <text evidence="1">Belongs to the NAD(P)-dependent epimerase/dehydratase family. SDR39U1 subfamily.</text>
</comment>
<dbReference type="InterPro" id="IPR010099">
    <property type="entry name" value="SDR39U1"/>
</dbReference>
<dbReference type="Proteomes" id="UP000238882">
    <property type="component" value="Unassembled WGS sequence"/>
</dbReference>
<dbReference type="InterPro" id="IPR013549">
    <property type="entry name" value="DUF1731"/>
</dbReference>
<dbReference type="AlphaFoldDB" id="A0A2S7WMU5"/>
<sequence length="295" mass="32899">MSKILITGGTGLVGTQLTELLLNKKHEVVILSRNPEKKNEFKWDVSKNYIDEKAFENIDYIIHLAGSGIADERWSEKRKKVIINSRVETANLLFNKIKKLKINLKGFISASGIGFYGAVTSDKIFKESDKAGNDFLGEVCIKWEDAAHQFSSLNIPITILRTSIVLSEKGGALEKMIAPPVISALGSGKQYMPWIHIDDLCNMYISLIEKNITGIFNAVAPEHHTSKTFSKILAKSIGKPFVGINVPSFMLKLLFGDMSKILLEGSRVSAKKIEKQGFTFRFSKLSEALNDLFKK</sequence>
<evidence type="ECO:0000313" key="4">
    <source>
        <dbReference type="EMBL" id="PQJ78581.1"/>
    </source>
</evidence>
<evidence type="ECO:0000313" key="5">
    <source>
        <dbReference type="Proteomes" id="UP000238882"/>
    </source>
</evidence>
<evidence type="ECO:0000259" key="3">
    <source>
        <dbReference type="Pfam" id="PF08338"/>
    </source>
</evidence>
<dbReference type="Gene3D" id="3.40.50.720">
    <property type="entry name" value="NAD(P)-binding Rossmann-like Domain"/>
    <property type="match status" value="1"/>
</dbReference>
<reference evidence="4 5" key="1">
    <citation type="submission" date="2016-12" db="EMBL/GenBank/DDBJ databases">
        <title>Trade-off between light-utilization and light-protection in marine flavobacteria.</title>
        <authorList>
            <person name="Kumagai Y."/>
            <person name="Yoshizawa S."/>
            <person name="Kogure K."/>
            <person name="Iwasaki W."/>
        </authorList>
    </citation>
    <scope>NUCLEOTIDE SEQUENCE [LARGE SCALE GENOMIC DNA]</scope>
    <source>
        <strain evidence="4 5">NBRC 108759</strain>
    </source>
</reference>
<dbReference type="InterPro" id="IPR036291">
    <property type="entry name" value="NAD(P)-bd_dom_sf"/>
</dbReference>
<dbReference type="PANTHER" id="PTHR11092:SF0">
    <property type="entry name" value="EPIMERASE FAMILY PROTEIN SDR39U1"/>
    <property type="match status" value="1"/>
</dbReference>
<feature type="domain" description="NAD-dependent epimerase/dehydratase" evidence="2">
    <location>
        <begin position="4"/>
        <end position="210"/>
    </location>
</feature>
<comment type="caution">
    <text evidence="4">The sequence shown here is derived from an EMBL/GenBank/DDBJ whole genome shotgun (WGS) entry which is preliminary data.</text>
</comment>
<dbReference type="OrthoDB" id="9801773at2"/>
<dbReference type="SUPFAM" id="SSF51735">
    <property type="entry name" value="NAD(P)-binding Rossmann-fold domains"/>
    <property type="match status" value="1"/>
</dbReference>
<dbReference type="Pfam" id="PF01370">
    <property type="entry name" value="Epimerase"/>
    <property type="match status" value="1"/>
</dbReference>
<dbReference type="EMBL" id="MSCN01000001">
    <property type="protein sequence ID" value="PQJ78581.1"/>
    <property type="molecule type" value="Genomic_DNA"/>
</dbReference>
<protein>
    <submittedName>
        <fullName evidence="4">TIGR01777 family protein</fullName>
    </submittedName>
</protein>
<dbReference type="PANTHER" id="PTHR11092">
    <property type="entry name" value="SUGAR NUCLEOTIDE EPIMERASE RELATED"/>
    <property type="match status" value="1"/>
</dbReference>
<name>A0A2S7WMU5_9FLAO</name>
<dbReference type="RefSeq" id="WP_105015173.1">
    <property type="nucleotide sequence ID" value="NZ_MSCN01000001.1"/>
</dbReference>
<accession>A0A2S7WMU5</accession>
<feature type="domain" description="DUF1731" evidence="3">
    <location>
        <begin position="246"/>
        <end position="292"/>
    </location>
</feature>
<evidence type="ECO:0000256" key="1">
    <source>
        <dbReference type="ARBA" id="ARBA00009353"/>
    </source>
</evidence>
<dbReference type="Pfam" id="PF08338">
    <property type="entry name" value="DUF1731"/>
    <property type="match status" value="1"/>
</dbReference>
<organism evidence="4 5">
    <name type="scientific">Polaribacter porphyrae</name>
    <dbReference type="NCBI Taxonomy" id="1137780"/>
    <lineage>
        <taxon>Bacteria</taxon>
        <taxon>Pseudomonadati</taxon>
        <taxon>Bacteroidota</taxon>
        <taxon>Flavobacteriia</taxon>
        <taxon>Flavobacteriales</taxon>
        <taxon>Flavobacteriaceae</taxon>
    </lineage>
</organism>
<gene>
    <name evidence="4" type="ORF">BTO18_04990</name>
</gene>
<proteinExistence type="inferred from homology"/>